<feature type="compositionally biased region" description="Basic and acidic residues" evidence="2">
    <location>
        <begin position="322"/>
        <end position="332"/>
    </location>
</feature>
<comment type="caution">
    <text evidence="4">The sequence shown here is derived from an EMBL/GenBank/DDBJ whole genome shotgun (WGS) entry which is preliminary data.</text>
</comment>
<dbReference type="Gramene" id="OE9A108591T5">
    <property type="protein sequence ID" value="OE9A108591C5"/>
    <property type="gene ID" value="OE9A108591"/>
</dbReference>
<sequence>MFVVFLLVDVIFIVILILKQYYIRKNTSMEDPKSMTIEFLRARLLSERSVSKSARQRADELAKRVEELEEQLKFVSLQRKKAEMATADVLAILEDHGISDVSEGFDSNSDQEETLCESNSHNDMATGNEVSTNRKVRRNDKEAYSGSEIESSPSTGTSLSWKSGKILQYSLERKKYMDLDRRRASFASTGSSSTRRVGKSCRRIRDRETRSAMEESQNDVLVKATYFSDIEPDTLRKSSEHDKEKNLLKNPPVVLENHGQETNGHYFDGHGGDNDMERALQHQAQLIGQYEEEEKAQREWEEKFRESNIYTPDSCDPGNHSDVTEEHNEIRTPKPPYTAGATSSGNYHSDVTEEQNEIKAPELPYIAGATSSDHQGMKSQPVEAYFYEEPQASKSLLPSITDANEGNLRCSGMISFESSATEFLHPISMGSSDQQFSGEHHDAPLHSSHQCLPGCTSIYPSAKIPLSQAGNNMPMYVSSGSPLCPDLAVTPRETFTDLGSVLEKLQQAKLSLKQNLNSSPLVPGGTSGNIVKSSNPETNTLDKFKIPVAYPGLFRLPTDNEFEAINRSNRPGSGTQFGFTKISPEGAGERFSSNHFVESRSAFVGDQFLNVSPSSVTEIRPGVSMQGSLSQSGLGGAGPSSSDRLNYRNPHMDIVLPSSSNDFYPFLPDFTLRLPSSEGISRTFPSSELGVPPVTRFSSYDDRYRPNMYR</sequence>
<name>A0A8S0P9A4_OLEEU</name>
<feature type="transmembrane region" description="Helical" evidence="3">
    <location>
        <begin position="6"/>
        <end position="23"/>
    </location>
</feature>
<keyword evidence="3" id="KW-1133">Transmembrane helix</keyword>
<accession>A0A8S0P9A4</accession>
<proteinExistence type="predicted"/>
<feature type="compositionally biased region" description="Polar residues" evidence="2">
    <location>
        <begin position="116"/>
        <end position="133"/>
    </location>
</feature>
<evidence type="ECO:0000256" key="3">
    <source>
        <dbReference type="SAM" id="Phobius"/>
    </source>
</evidence>
<feature type="region of interest" description="Disordered" evidence="2">
    <location>
        <begin position="104"/>
        <end position="159"/>
    </location>
</feature>
<feature type="region of interest" description="Disordered" evidence="2">
    <location>
        <begin position="309"/>
        <end position="348"/>
    </location>
</feature>
<dbReference type="OrthoDB" id="1939754at2759"/>
<keyword evidence="1" id="KW-0175">Coiled coil</keyword>
<feature type="coiled-coil region" evidence="1">
    <location>
        <begin position="51"/>
        <end position="85"/>
    </location>
</feature>
<dbReference type="PANTHER" id="PTHR33701">
    <property type="entry name" value="TRANSMEMBRANE PROTEIN"/>
    <property type="match status" value="1"/>
</dbReference>
<dbReference type="EMBL" id="CACTIH010000020">
    <property type="protein sequence ID" value="CAA2934931.1"/>
    <property type="molecule type" value="Genomic_DNA"/>
</dbReference>
<gene>
    <name evidence="4" type="ORF">OLEA9_A108591</name>
</gene>
<organism evidence="4 5">
    <name type="scientific">Olea europaea subsp. europaea</name>
    <dbReference type="NCBI Taxonomy" id="158383"/>
    <lineage>
        <taxon>Eukaryota</taxon>
        <taxon>Viridiplantae</taxon>
        <taxon>Streptophyta</taxon>
        <taxon>Embryophyta</taxon>
        <taxon>Tracheophyta</taxon>
        <taxon>Spermatophyta</taxon>
        <taxon>Magnoliopsida</taxon>
        <taxon>eudicotyledons</taxon>
        <taxon>Gunneridae</taxon>
        <taxon>Pentapetalae</taxon>
        <taxon>asterids</taxon>
        <taxon>lamiids</taxon>
        <taxon>Lamiales</taxon>
        <taxon>Oleaceae</taxon>
        <taxon>Oleeae</taxon>
        <taxon>Olea</taxon>
    </lineage>
</organism>
<evidence type="ECO:0000256" key="2">
    <source>
        <dbReference type="SAM" id="MobiDB-lite"/>
    </source>
</evidence>
<evidence type="ECO:0000313" key="4">
    <source>
        <dbReference type="EMBL" id="CAA2934931.1"/>
    </source>
</evidence>
<protein>
    <submittedName>
        <fullName evidence="4">Uncharacterized protein</fullName>
    </submittedName>
</protein>
<dbReference type="PANTHER" id="PTHR33701:SF3">
    <property type="entry name" value="TRANSCRIPTIONAL REGULATOR ATRX"/>
    <property type="match status" value="1"/>
</dbReference>
<dbReference type="AlphaFoldDB" id="A0A8S0P9A4"/>
<keyword evidence="5" id="KW-1185">Reference proteome</keyword>
<keyword evidence="3" id="KW-0472">Membrane</keyword>
<evidence type="ECO:0000256" key="1">
    <source>
        <dbReference type="SAM" id="Coils"/>
    </source>
</evidence>
<dbReference type="Proteomes" id="UP000594638">
    <property type="component" value="Unassembled WGS sequence"/>
</dbReference>
<feature type="compositionally biased region" description="Polar residues" evidence="2">
    <location>
        <begin position="148"/>
        <end position="159"/>
    </location>
</feature>
<keyword evidence="3" id="KW-0812">Transmembrane</keyword>
<reference evidence="4 5" key="1">
    <citation type="submission" date="2019-12" db="EMBL/GenBank/DDBJ databases">
        <authorList>
            <person name="Alioto T."/>
            <person name="Alioto T."/>
            <person name="Gomez Garrido J."/>
        </authorList>
    </citation>
    <scope>NUCLEOTIDE SEQUENCE [LARGE SCALE GENOMIC DNA]</scope>
</reference>
<feature type="region of interest" description="Disordered" evidence="2">
    <location>
        <begin position="625"/>
        <end position="648"/>
    </location>
</feature>
<evidence type="ECO:0000313" key="5">
    <source>
        <dbReference type="Proteomes" id="UP000594638"/>
    </source>
</evidence>